<reference evidence="2" key="2">
    <citation type="submission" date="2020-11" db="EMBL/GenBank/DDBJ databases">
        <authorList>
            <person name="McCartney M.A."/>
            <person name="Auch B."/>
            <person name="Kono T."/>
            <person name="Mallez S."/>
            <person name="Becker A."/>
            <person name="Gohl D.M."/>
            <person name="Silverstein K.A.T."/>
            <person name="Koren S."/>
            <person name="Bechman K.B."/>
            <person name="Herman A."/>
            <person name="Abrahante J.E."/>
            <person name="Garbe J."/>
        </authorList>
    </citation>
    <scope>NUCLEOTIDE SEQUENCE</scope>
    <source>
        <strain evidence="2">Duluth1</strain>
        <tissue evidence="2">Whole animal</tissue>
    </source>
</reference>
<sequence length="400" mass="46212">MPANDIQDADLQGMSSLQLIVLYRQRDYSIREILGVMAIRHGKITSERSMFRVLRRYRLTRGQSQHSLEEIIQGILLELSASGENAGYRQMRQRLLINHGLAATFEMVRLILGLIDPQGVALMQAGRLRRRIYINNGPNFAIHFDKLKPYGLSIHGAVDGFSRRVLWLKCCDSNKKPMYISSFYLDCIREINGIPVQVYGDGGTENSIVRDAQMALRWTDADQYQGILSFVYVSSNRNVRIERFWRSLREMCGNVWMNHFKDMSDFGLLDTSDSVHLECIRYSFLPVISKDLNEVCNIWNTHRVRRNNRISCPAGKPEVLFFQPEVYSARDCKISLVDNRELHDVEREYSQRPPELGVSQEFLTIARAAVEDLNLQYQPRNREEGTKLFAAITINIERLV</sequence>
<name>A0A9D4BDV7_DREPO</name>
<dbReference type="InterPro" id="IPR058913">
    <property type="entry name" value="Integrase_dom_put"/>
</dbReference>
<reference evidence="2" key="1">
    <citation type="journal article" date="2019" name="bioRxiv">
        <title>The Genome of the Zebra Mussel, Dreissena polymorpha: A Resource for Invasive Species Research.</title>
        <authorList>
            <person name="McCartney M.A."/>
            <person name="Auch B."/>
            <person name="Kono T."/>
            <person name="Mallez S."/>
            <person name="Zhang Y."/>
            <person name="Obille A."/>
            <person name="Becker A."/>
            <person name="Abrahante J.E."/>
            <person name="Garbe J."/>
            <person name="Badalamenti J.P."/>
            <person name="Herman A."/>
            <person name="Mangelson H."/>
            <person name="Liachko I."/>
            <person name="Sullivan S."/>
            <person name="Sone E.D."/>
            <person name="Koren S."/>
            <person name="Silverstein K.A.T."/>
            <person name="Beckman K.B."/>
            <person name="Gohl D.M."/>
        </authorList>
    </citation>
    <scope>NUCLEOTIDE SEQUENCE</scope>
    <source>
        <strain evidence="2">Duluth1</strain>
        <tissue evidence="2">Whole animal</tissue>
    </source>
</reference>
<feature type="domain" description="Integrase core" evidence="1">
    <location>
        <begin position="133"/>
        <end position="309"/>
    </location>
</feature>
<proteinExistence type="predicted"/>
<evidence type="ECO:0000259" key="1">
    <source>
        <dbReference type="Pfam" id="PF24764"/>
    </source>
</evidence>
<organism evidence="2 3">
    <name type="scientific">Dreissena polymorpha</name>
    <name type="common">Zebra mussel</name>
    <name type="synonym">Mytilus polymorpha</name>
    <dbReference type="NCBI Taxonomy" id="45954"/>
    <lineage>
        <taxon>Eukaryota</taxon>
        <taxon>Metazoa</taxon>
        <taxon>Spiralia</taxon>
        <taxon>Lophotrochozoa</taxon>
        <taxon>Mollusca</taxon>
        <taxon>Bivalvia</taxon>
        <taxon>Autobranchia</taxon>
        <taxon>Heteroconchia</taxon>
        <taxon>Euheterodonta</taxon>
        <taxon>Imparidentia</taxon>
        <taxon>Neoheterodontei</taxon>
        <taxon>Myida</taxon>
        <taxon>Dreissenoidea</taxon>
        <taxon>Dreissenidae</taxon>
        <taxon>Dreissena</taxon>
    </lineage>
</organism>
<dbReference type="Pfam" id="PF24764">
    <property type="entry name" value="rva_4"/>
    <property type="match status" value="1"/>
</dbReference>
<accession>A0A9D4BDV7</accession>
<evidence type="ECO:0000313" key="3">
    <source>
        <dbReference type="Proteomes" id="UP000828390"/>
    </source>
</evidence>
<dbReference type="PANTHER" id="PTHR46791:SF5">
    <property type="entry name" value="CLR5 DOMAIN-CONTAINING PROTEIN-RELATED"/>
    <property type="match status" value="1"/>
</dbReference>
<dbReference type="AlphaFoldDB" id="A0A9D4BDV7"/>
<gene>
    <name evidence="2" type="ORF">DPMN_190961</name>
</gene>
<dbReference type="PANTHER" id="PTHR46791">
    <property type="entry name" value="EXPRESSED PROTEIN"/>
    <property type="match status" value="1"/>
</dbReference>
<protein>
    <recommendedName>
        <fullName evidence="1">Integrase core domain-containing protein</fullName>
    </recommendedName>
</protein>
<dbReference type="EMBL" id="JAIWYP010000033">
    <property type="protein sequence ID" value="KAH3691607.1"/>
    <property type="molecule type" value="Genomic_DNA"/>
</dbReference>
<comment type="caution">
    <text evidence="2">The sequence shown here is derived from an EMBL/GenBank/DDBJ whole genome shotgun (WGS) entry which is preliminary data.</text>
</comment>
<keyword evidence="3" id="KW-1185">Reference proteome</keyword>
<evidence type="ECO:0000313" key="2">
    <source>
        <dbReference type="EMBL" id="KAH3691607.1"/>
    </source>
</evidence>
<dbReference type="Proteomes" id="UP000828390">
    <property type="component" value="Unassembled WGS sequence"/>
</dbReference>